<comment type="caution">
    <text evidence="1">The sequence shown here is derived from an EMBL/GenBank/DDBJ whole genome shotgun (WGS) entry which is preliminary data.</text>
</comment>
<evidence type="ECO:0000313" key="1">
    <source>
        <dbReference type="EMBL" id="KAG5179583.1"/>
    </source>
</evidence>
<reference evidence="1" key="1">
    <citation type="submission" date="2021-02" db="EMBL/GenBank/DDBJ databases">
        <title>First Annotated Genome of the Yellow-green Alga Tribonema minus.</title>
        <authorList>
            <person name="Mahan K.M."/>
        </authorList>
    </citation>
    <scope>NUCLEOTIDE SEQUENCE</scope>
    <source>
        <strain evidence="1">UTEX B ZZ1240</strain>
    </source>
</reference>
<sequence length="237" mass="26792">MPHKSCCRPLWALLPGNSSSAHRAALSCLEPHICARRAHTIVCARGVNPPPAQCALEVQHQHRCRRRLLPPRTAWGCHELRTTRYGGGWLIDALAWWCGNCHRSGSKVTIMTYTWDQYCEELGPLQSRRKQRLASIRHLMERNVSITSVHSDFAGAYQNTVRLAWCKHSTQGRLPCVAPSGVKVRRELENAQDTQVDSIDGAHVAEVLLSIVRYRKLLLLASSKPELDFINVQNFTR</sequence>
<protein>
    <recommendedName>
        <fullName evidence="3">Transposase</fullName>
    </recommendedName>
</protein>
<gene>
    <name evidence="1" type="ORF">JKP88DRAFT_268874</name>
</gene>
<keyword evidence="2" id="KW-1185">Reference proteome</keyword>
<proteinExistence type="predicted"/>
<dbReference type="AlphaFoldDB" id="A0A835YZR9"/>
<name>A0A835YZR9_9STRA</name>
<feature type="non-terminal residue" evidence="1">
    <location>
        <position position="1"/>
    </location>
</feature>
<organism evidence="1 2">
    <name type="scientific">Tribonema minus</name>
    <dbReference type="NCBI Taxonomy" id="303371"/>
    <lineage>
        <taxon>Eukaryota</taxon>
        <taxon>Sar</taxon>
        <taxon>Stramenopiles</taxon>
        <taxon>Ochrophyta</taxon>
        <taxon>PX clade</taxon>
        <taxon>Xanthophyceae</taxon>
        <taxon>Tribonematales</taxon>
        <taxon>Tribonemataceae</taxon>
        <taxon>Tribonema</taxon>
    </lineage>
</organism>
<dbReference type="EMBL" id="JAFCMP010000453">
    <property type="protein sequence ID" value="KAG5179583.1"/>
    <property type="molecule type" value="Genomic_DNA"/>
</dbReference>
<accession>A0A835YZR9</accession>
<evidence type="ECO:0008006" key="3">
    <source>
        <dbReference type="Google" id="ProtNLM"/>
    </source>
</evidence>
<evidence type="ECO:0000313" key="2">
    <source>
        <dbReference type="Proteomes" id="UP000664859"/>
    </source>
</evidence>
<dbReference type="Proteomes" id="UP000664859">
    <property type="component" value="Unassembled WGS sequence"/>
</dbReference>